<dbReference type="AlphaFoldDB" id="A0AAU6Q3W8"/>
<dbReference type="RefSeq" id="WP_339096129.1">
    <property type="nucleotide sequence ID" value="NZ_CP149782.1"/>
</dbReference>
<feature type="transmembrane region" description="Helical" evidence="1">
    <location>
        <begin position="6"/>
        <end position="28"/>
    </location>
</feature>
<gene>
    <name evidence="2" type="ORF">WDJ50_02245</name>
</gene>
<keyword evidence="1" id="KW-0812">Transmembrane</keyword>
<keyword evidence="1" id="KW-1133">Transmembrane helix</keyword>
<evidence type="ECO:0000313" key="2">
    <source>
        <dbReference type="EMBL" id="WYF44956.1"/>
    </source>
</evidence>
<name>A0AAU6Q3W8_9DEIO</name>
<dbReference type="EMBL" id="CP149782">
    <property type="protein sequence ID" value="WYF44956.1"/>
    <property type="molecule type" value="Genomic_DNA"/>
</dbReference>
<evidence type="ECO:0000256" key="1">
    <source>
        <dbReference type="SAM" id="Phobius"/>
    </source>
</evidence>
<sequence>MSTVSDLLVFAALFLSPPLLYVPSLGLWRRLSLAARRRLGYALHVFACV</sequence>
<proteinExistence type="predicted"/>
<protein>
    <submittedName>
        <fullName evidence="2">Uncharacterized protein</fullName>
    </submittedName>
</protein>
<accession>A0AAU6Q3W8</accession>
<organism evidence="2">
    <name type="scientific">Deinococcus sp. VB142</name>
    <dbReference type="NCBI Taxonomy" id="3112952"/>
    <lineage>
        <taxon>Bacteria</taxon>
        <taxon>Thermotogati</taxon>
        <taxon>Deinococcota</taxon>
        <taxon>Deinococci</taxon>
        <taxon>Deinococcales</taxon>
        <taxon>Deinococcaceae</taxon>
        <taxon>Deinococcus</taxon>
    </lineage>
</organism>
<keyword evidence="1" id="KW-0472">Membrane</keyword>
<reference evidence="2" key="1">
    <citation type="submission" date="2024-03" db="EMBL/GenBank/DDBJ databases">
        <title>Deinococcus weizhi sp. nov., isolated from human skin.</title>
        <authorList>
            <person name="Wei Z."/>
            <person name="Tian F."/>
            <person name="Yang C."/>
            <person name="Xin L.T."/>
            <person name="Wen Z.J."/>
            <person name="Lan K.C."/>
            <person name="Yu L."/>
            <person name="Zhe W."/>
            <person name="Dan F.D."/>
            <person name="Jun W."/>
            <person name="Rui Z."/>
            <person name="Yong X.J."/>
            <person name="Ting Y."/>
            <person name="Wei X."/>
            <person name="Xu Z.G."/>
            <person name="Xin Z."/>
            <person name="Dong F.G."/>
            <person name="Ni X.M."/>
            <person name="Zheng M.G."/>
            <person name="Chun Y."/>
            <person name="Qian W.X."/>
        </authorList>
    </citation>
    <scope>NUCLEOTIDE SEQUENCE</scope>
    <source>
        <strain evidence="2">VB142</strain>
    </source>
</reference>